<protein>
    <recommendedName>
        <fullName evidence="3">Ribbon-helix-helix protein CopG domain-containing protein</fullName>
    </recommendedName>
</protein>
<evidence type="ECO:0008006" key="3">
    <source>
        <dbReference type="Google" id="ProtNLM"/>
    </source>
</evidence>
<keyword evidence="2" id="KW-1185">Reference proteome</keyword>
<dbReference type="Proteomes" id="UP000002620">
    <property type="component" value="Chromosome"/>
</dbReference>
<name>C9R837_AMMDK</name>
<evidence type="ECO:0000313" key="1">
    <source>
        <dbReference type="EMBL" id="ACX52466.1"/>
    </source>
</evidence>
<organism evidence="1 2">
    <name type="scientific">Ammonifex degensii (strain DSM 10501 / KC4)</name>
    <dbReference type="NCBI Taxonomy" id="429009"/>
    <lineage>
        <taxon>Bacteria</taxon>
        <taxon>Bacillati</taxon>
        <taxon>Bacillota</taxon>
        <taxon>Clostridia</taxon>
        <taxon>Thermoanaerobacterales</taxon>
        <taxon>Thermoanaerobacteraceae</taxon>
        <taxon>Ammonifex</taxon>
    </lineage>
</organism>
<dbReference type="HOGENOM" id="CLU_2406852_0_0_9"/>
<dbReference type="EMBL" id="CP001785">
    <property type="protein sequence ID" value="ACX52466.1"/>
    <property type="molecule type" value="Genomic_DNA"/>
</dbReference>
<dbReference type="AlphaFoldDB" id="C9R837"/>
<dbReference type="KEGG" id="adg:Adeg_1364"/>
<dbReference type="SUPFAM" id="SSF47598">
    <property type="entry name" value="Ribbon-helix-helix"/>
    <property type="match status" value="1"/>
</dbReference>
<reference evidence="1 2" key="1">
    <citation type="submission" date="2009-10" db="EMBL/GenBank/DDBJ databases">
        <title>Complete sequence of chromosome of Ammonifex degensii KC4.</title>
        <authorList>
            <consortium name="US DOE Joint Genome Institute"/>
            <person name="Kerfeld C."/>
            <person name="Goodner B."/>
            <person name="Huber H."/>
            <person name="Stetter K."/>
            <person name="Lucas S."/>
            <person name="Copeland A."/>
            <person name="Lapidus A."/>
            <person name="Glavina del Rio T."/>
            <person name="Dalin E."/>
            <person name="Tice H."/>
            <person name="Bruce D."/>
            <person name="Goodwin L."/>
            <person name="Pitluck S."/>
            <person name="Saunders E."/>
            <person name="Brettin T."/>
            <person name="Detter J.C."/>
            <person name="Han C."/>
            <person name="Larimer F."/>
            <person name="Land M."/>
            <person name="Hauser L."/>
            <person name="Kyrpides N."/>
            <person name="Ovchinnikova G."/>
            <person name="Richardson P."/>
        </authorList>
    </citation>
    <scope>NUCLEOTIDE SEQUENCE [LARGE SCALE GENOMIC DNA]</scope>
    <source>
        <strain evidence="2">DSM 10501 / KC4</strain>
    </source>
</reference>
<proteinExistence type="predicted"/>
<dbReference type="InterPro" id="IPR010985">
    <property type="entry name" value="Ribbon_hlx_hlx"/>
</dbReference>
<sequence length="92" mass="10810">MRKKEGTERVNVRLPVEVAKWVREKAYERGTTISTVVAECVEAAHRHERDREYSLACLRLCAALLSFTGRDPQQVRREVAEQWAEWALRRKE</sequence>
<accession>C9R837</accession>
<dbReference type="GO" id="GO:0006355">
    <property type="term" value="P:regulation of DNA-templated transcription"/>
    <property type="evidence" value="ECO:0007669"/>
    <property type="project" value="InterPro"/>
</dbReference>
<dbReference type="STRING" id="429009.Adeg_1364"/>
<evidence type="ECO:0000313" key="2">
    <source>
        <dbReference type="Proteomes" id="UP000002620"/>
    </source>
</evidence>
<dbReference type="RefSeq" id="WP_015739343.1">
    <property type="nucleotide sequence ID" value="NC_013385.1"/>
</dbReference>
<gene>
    <name evidence="1" type="ordered locus">Adeg_1364</name>
</gene>